<keyword evidence="3" id="KW-0677">Repeat</keyword>
<keyword evidence="2 5" id="KW-0808">Transferase</keyword>
<dbReference type="Pfam" id="PF12464">
    <property type="entry name" value="Mac"/>
    <property type="match status" value="1"/>
</dbReference>
<dbReference type="InterPro" id="IPR024688">
    <property type="entry name" value="Mac_dom"/>
</dbReference>
<dbReference type="Proteomes" id="UP001223079">
    <property type="component" value="Unassembled WGS sequence"/>
</dbReference>
<accession>A0ABT9YRT9</accession>
<organism evidence="7 8">
    <name type="scientific">Streptococcus moroccensis</name>
    <dbReference type="NCBI Taxonomy" id="1451356"/>
    <lineage>
        <taxon>Bacteria</taxon>
        <taxon>Bacillati</taxon>
        <taxon>Bacillota</taxon>
        <taxon>Bacilli</taxon>
        <taxon>Lactobacillales</taxon>
        <taxon>Streptococcaceae</taxon>
        <taxon>Streptococcus</taxon>
    </lineage>
</organism>
<evidence type="ECO:0000313" key="8">
    <source>
        <dbReference type="Proteomes" id="UP001223079"/>
    </source>
</evidence>
<dbReference type="SMART" id="SM01266">
    <property type="entry name" value="Mac"/>
    <property type="match status" value="1"/>
</dbReference>
<evidence type="ECO:0000256" key="3">
    <source>
        <dbReference type="ARBA" id="ARBA00022737"/>
    </source>
</evidence>
<dbReference type="PANTHER" id="PTHR43017">
    <property type="entry name" value="GALACTOSIDE O-ACETYLTRANSFERASE"/>
    <property type="match status" value="1"/>
</dbReference>
<dbReference type="InterPro" id="IPR011004">
    <property type="entry name" value="Trimer_LpxA-like_sf"/>
</dbReference>
<evidence type="ECO:0000256" key="5">
    <source>
        <dbReference type="RuleBase" id="RU367021"/>
    </source>
</evidence>
<dbReference type="EMBL" id="JAUSTM010000010">
    <property type="protein sequence ID" value="MDQ0222713.1"/>
    <property type="molecule type" value="Genomic_DNA"/>
</dbReference>
<dbReference type="RefSeq" id="WP_307121900.1">
    <property type="nucleotide sequence ID" value="NZ_JAUSTM010000010.1"/>
</dbReference>
<comment type="similarity">
    <text evidence="1 5">Belongs to the transferase hexapeptide repeat family.</text>
</comment>
<evidence type="ECO:0000256" key="1">
    <source>
        <dbReference type="ARBA" id="ARBA00007274"/>
    </source>
</evidence>
<dbReference type="EC" id="2.3.1.-" evidence="5"/>
<dbReference type="InterPro" id="IPR001451">
    <property type="entry name" value="Hexapep"/>
</dbReference>
<dbReference type="SUPFAM" id="SSF51161">
    <property type="entry name" value="Trimeric LpxA-like enzymes"/>
    <property type="match status" value="1"/>
</dbReference>
<keyword evidence="8" id="KW-1185">Reference proteome</keyword>
<evidence type="ECO:0000256" key="2">
    <source>
        <dbReference type="ARBA" id="ARBA00022679"/>
    </source>
</evidence>
<dbReference type="Pfam" id="PF00132">
    <property type="entry name" value="Hexapep"/>
    <property type="match status" value="1"/>
</dbReference>
<dbReference type="Gene3D" id="2.160.10.10">
    <property type="entry name" value="Hexapeptide repeat proteins"/>
    <property type="match status" value="1"/>
</dbReference>
<protein>
    <recommendedName>
        <fullName evidence="5">Acetyltransferase</fullName>
        <ecNumber evidence="5">2.3.1.-</ecNumber>
    </recommendedName>
</protein>
<dbReference type="InterPro" id="IPR039369">
    <property type="entry name" value="LacA-like"/>
</dbReference>
<reference evidence="7 8" key="1">
    <citation type="submission" date="2023-07" db="EMBL/GenBank/DDBJ databases">
        <title>Genomic Encyclopedia of Type Strains, Phase IV (KMG-IV): sequencing the most valuable type-strain genomes for metagenomic binning, comparative biology and taxonomic classification.</title>
        <authorList>
            <person name="Goeker M."/>
        </authorList>
    </citation>
    <scope>NUCLEOTIDE SEQUENCE [LARGE SCALE GENOMIC DNA]</scope>
    <source>
        <strain evidence="7 8">DSM 105143</strain>
    </source>
</reference>
<evidence type="ECO:0000313" key="7">
    <source>
        <dbReference type="EMBL" id="MDQ0222713.1"/>
    </source>
</evidence>
<feature type="domain" description="Maltose/galactoside acetyltransferase" evidence="6">
    <location>
        <begin position="5"/>
        <end position="57"/>
    </location>
</feature>
<keyword evidence="4 5" id="KW-0012">Acyltransferase</keyword>
<dbReference type="PANTHER" id="PTHR43017:SF1">
    <property type="entry name" value="ACETYLTRANSFERASE YJL218W-RELATED"/>
    <property type="match status" value="1"/>
</dbReference>
<dbReference type="CDD" id="cd03357">
    <property type="entry name" value="LbH_MAT_GAT"/>
    <property type="match status" value="1"/>
</dbReference>
<dbReference type="GO" id="GO:0008925">
    <property type="term" value="F:maltose O-acetyltransferase activity"/>
    <property type="evidence" value="ECO:0007669"/>
    <property type="project" value="UniProtKB-EC"/>
</dbReference>
<name>A0ABT9YRT9_9STRE</name>
<evidence type="ECO:0000259" key="6">
    <source>
        <dbReference type="SMART" id="SM01266"/>
    </source>
</evidence>
<comment type="caution">
    <text evidence="7">The sequence shown here is derived from an EMBL/GenBank/DDBJ whole genome shotgun (WGS) entry which is preliminary data.</text>
</comment>
<evidence type="ECO:0000256" key="4">
    <source>
        <dbReference type="ARBA" id="ARBA00023315"/>
    </source>
</evidence>
<gene>
    <name evidence="7" type="ORF">J2S23_001270</name>
</gene>
<proteinExistence type="inferred from homology"/>
<sequence>MQSEREKMLAGQLYDTSDQELSRLRLEARQKMQAFNNELDGQKRSAILKEWFGSTGERLYVEPQFSCDYGCHIHVGENFYANFNCTLLDVCEIRIGDNALLGPNVQILTPLHPLEAGPRISGLEYGAPITIGDNVWIGGGAIILPGVTLGDNVVVGAGAVVTKSFGDNVLIAGNPARIIKSIENGDLMV</sequence>